<dbReference type="OrthoDB" id="203908at2759"/>
<comment type="caution">
    <text evidence="4">The sequence shown here is derived from an EMBL/GenBank/DDBJ whole genome shotgun (WGS) entry which is preliminary data.</text>
</comment>
<dbReference type="Gene3D" id="3.40.50.720">
    <property type="entry name" value="NAD(P)-binding Rossmann-like Domain"/>
    <property type="match status" value="1"/>
</dbReference>
<keyword evidence="2" id="KW-0560">Oxidoreductase</keyword>
<dbReference type="InterPro" id="IPR011032">
    <property type="entry name" value="GroES-like_sf"/>
</dbReference>
<dbReference type="PANTHER" id="PTHR48106">
    <property type="entry name" value="QUINONE OXIDOREDUCTASE PIG3-RELATED"/>
    <property type="match status" value="1"/>
</dbReference>
<dbReference type="GeneID" id="59348131"/>
<dbReference type="SMART" id="SM00829">
    <property type="entry name" value="PKS_ER"/>
    <property type="match status" value="1"/>
</dbReference>
<evidence type="ECO:0000313" key="4">
    <source>
        <dbReference type="EMBL" id="KAF7299469.1"/>
    </source>
</evidence>
<accession>A0A8H6W510</accession>
<evidence type="ECO:0000256" key="2">
    <source>
        <dbReference type="ARBA" id="ARBA00023002"/>
    </source>
</evidence>
<protein>
    <submittedName>
        <fullName evidence="4">PKS-ER domain-containing protein</fullName>
    </submittedName>
</protein>
<dbReference type="GO" id="GO:0070402">
    <property type="term" value="F:NADPH binding"/>
    <property type="evidence" value="ECO:0007669"/>
    <property type="project" value="TreeGrafter"/>
</dbReference>
<dbReference type="InterPro" id="IPR036291">
    <property type="entry name" value="NAD(P)-bd_dom_sf"/>
</dbReference>
<dbReference type="SUPFAM" id="SSF51735">
    <property type="entry name" value="NAD(P)-binding Rossmann-fold domains"/>
    <property type="match status" value="1"/>
</dbReference>
<dbReference type="GO" id="GO:0016651">
    <property type="term" value="F:oxidoreductase activity, acting on NAD(P)H"/>
    <property type="evidence" value="ECO:0007669"/>
    <property type="project" value="TreeGrafter"/>
</dbReference>
<dbReference type="NCBIfam" id="TIGR02824">
    <property type="entry name" value="quinone_pig3"/>
    <property type="match status" value="1"/>
</dbReference>
<evidence type="ECO:0000256" key="1">
    <source>
        <dbReference type="ARBA" id="ARBA00022857"/>
    </source>
</evidence>
<keyword evidence="1" id="KW-0521">NADP</keyword>
<sequence>MRTHVKHVDFTCHPSDTARRLRAAGERPCGRCKSSVHAIGTGYYTCGGWRCPRAITQRSRDQQPLHLPNDESKDKFVFKLTLFSMRAVLVKNDAGPADSLYIGQVETPVANANEVLVKVKAFGLNRMDIHQREGHYPPPPGSSTVLGVEFSGQITSVGTQVTRWNVGDEVLGLAGGGAYAEYIVVPQTHIVTKPAHLTWAEAAAIPENFLTGSQGSFLPEIVVDLLPAFQAIVLCGEIKAEDNVLVHAGASGVGIAAIQLARFYQAKTVTATASTSVKLDFLRSISNGATHTANYKTQDFSQVVLEETTGGKGVDVLVDFVGQSHFEKNLNSLAMDGRMTLLAFLSGPVVPSVNLATILRKRLRIQGSTLRSRTPTYQSELIARFEREILEHITGQDGPGEIKTYIHKASASVIFPWSEIQAAHREMEADANIGKIIAEID</sequence>
<dbReference type="Pfam" id="PF00107">
    <property type="entry name" value="ADH_zinc_N"/>
    <property type="match status" value="1"/>
</dbReference>
<dbReference type="SUPFAM" id="SSF50129">
    <property type="entry name" value="GroES-like"/>
    <property type="match status" value="1"/>
</dbReference>
<dbReference type="AlphaFoldDB" id="A0A8H6W510"/>
<dbReference type="Proteomes" id="UP000636479">
    <property type="component" value="Unassembled WGS sequence"/>
</dbReference>
<organism evidence="4 5">
    <name type="scientific">Mycena indigotica</name>
    <dbReference type="NCBI Taxonomy" id="2126181"/>
    <lineage>
        <taxon>Eukaryota</taxon>
        <taxon>Fungi</taxon>
        <taxon>Dikarya</taxon>
        <taxon>Basidiomycota</taxon>
        <taxon>Agaricomycotina</taxon>
        <taxon>Agaricomycetes</taxon>
        <taxon>Agaricomycetidae</taxon>
        <taxon>Agaricales</taxon>
        <taxon>Marasmiineae</taxon>
        <taxon>Mycenaceae</taxon>
        <taxon>Mycena</taxon>
    </lineage>
</organism>
<dbReference type="Gene3D" id="3.90.180.10">
    <property type="entry name" value="Medium-chain alcohol dehydrogenases, catalytic domain"/>
    <property type="match status" value="1"/>
</dbReference>
<proteinExistence type="predicted"/>
<dbReference type="PANTHER" id="PTHR48106:SF18">
    <property type="entry name" value="QUINONE OXIDOREDUCTASE PIG3"/>
    <property type="match status" value="1"/>
</dbReference>
<evidence type="ECO:0000313" key="5">
    <source>
        <dbReference type="Proteomes" id="UP000636479"/>
    </source>
</evidence>
<gene>
    <name evidence="4" type="ORF">MIND_00896900</name>
</gene>
<dbReference type="Pfam" id="PF08240">
    <property type="entry name" value="ADH_N"/>
    <property type="match status" value="1"/>
</dbReference>
<dbReference type="EMBL" id="JACAZF010000007">
    <property type="protein sequence ID" value="KAF7299469.1"/>
    <property type="molecule type" value="Genomic_DNA"/>
</dbReference>
<dbReference type="RefSeq" id="XP_037218857.1">
    <property type="nucleotide sequence ID" value="XM_037365615.1"/>
</dbReference>
<feature type="domain" description="Enoyl reductase (ER)" evidence="3">
    <location>
        <begin position="95"/>
        <end position="438"/>
    </location>
</feature>
<evidence type="ECO:0000259" key="3">
    <source>
        <dbReference type="SMART" id="SM00829"/>
    </source>
</evidence>
<dbReference type="InterPro" id="IPR013154">
    <property type="entry name" value="ADH-like_N"/>
</dbReference>
<keyword evidence="5" id="KW-1185">Reference proteome</keyword>
<dbReference type="InterPro" id="IPR014189">
    <property type="entry name" value="Quinone_OxRdtase_PIG3"/>
</dbReference>
<dbReference type="InterPro" id="IPR013149">
    <property type="entry name" value="ADH-like_C"/>
</dbReference>
<reference evidence="4" key="1">
    <citation type="submission" date="2020-05" db="EMBL/GenBank/DDBJ databases">
        <title>Mycena genomes resolve the evolution of fungal bioluminescence.</title>
        <authorList>
            <person name="Tsai I.J."/>
        </authorList>
    </citation>
    <scope>NUCLEOTIDE SEQUENCE</scope>
    <source>
        <strain evidence="4">171206Taipei</strain>
    </source>
</reference>
<name>A0A8H6W510_9AGAR</name>
<dbReference type="CDD" id="cd05276">
    <property type="entry name" value="p53_inducible_oxidoreductase"/>
    <property type="match status" value="1"/>
</dbReference>
<dbReference type="InterPro" id="IPR020843">
    <property type="entry name" value="ER"/>
</dbReference>